<dbReference type="EMBL" id="CAADJA010000002">
    <property type="protein sequence ID" value="VFS47054.1"/>
    <property type="molecule type" value="Genomic_DNA"/>
</dbReference>
<proteinExistence type="predicted"/>
<organism evidence="1 2">
    <name type="scientific">Budvicia aquatica</name>
    <dbReference type="NCBI Taxonomy" id="82979"/>
    <lineage>
        <taxon>Bacteria</taxon>
        <taxon>Pseudomonadati</taxon>
        <taxon>Pseudomonadota</taxon>
        <taxon>Gammaproteobacteria</taxon>
        <taxon>Enterobacterales</taxon>
        <taxon>Budviciaceae</taxon>
        <taxon>Budvicia</taxon>
    </lineage>
</organism>
<reference evidence="1 2" key="1">
    <citation type="submission" date="2019-03" db="EMBL/GenBank/DDBJ databases">
        <authorList>
            <consortium name="Pathogen Informatics"/>
        </authorList>
    </citation>
    <scope>NUCLEOTIDE SEQUENCE [LARGE SCALE GENOMIC DNA]</scope>
    <source>
        <strain evidence="1 2">NCTC12282</strain>
    </source>
</reference>
<protein>
    <submittedName>
        <fullName evidence="1">Uncharacterized protein</fullName>
    </submittedName>
</protein>
<name>A0A484ZF88_9GAMM</name>
<evidence type="ECO:0000313" key="1">
    <source>
        <dbReference type="EMBL" id="VFS47054.1"/>
    </source>
</evidence>
<gene>
    <name evidence="1" type="ORF">NCTC12282_01988</name>
</gene>
<dbReference type="Proteomes" id="UP000373449">
    <property type="component" value="Unassembled WGS sequence"/>
</dbReference>
<sequence>MAARIGIRGLSYIDLNLQRCFDLNSICNIWTSGRRQPMLTVSRSQILMIV</sequence>
<accession>A0A484ZF88</accession>
<dbReference type="AlphaFoldDB" id="A0A484ZF88"/>
<evidence type="ECO:0000313" key="2">
    <source>
        <dbReference type="Proteomes" id="UP000373449"/>
    </source>
</evidence>